<comment type="subunit">
    <text evidence="2">Homotetramer.</text>
</comment>
<evidence type="ECO:0000256" key="4">
    <source>
        <dbReference type="SAM" id="MobiDB-lite"/>
    </source>
</evidence>
<dbReference type="PANTHER" id="PTHR10302">
    <property type="entry name" value="SINGLE-STRANDED DNA-BINDING PROTEIN"/>
    <property type="match status" value="1"/>
</dbReference>
<comment type="caution">
    <text evidence="5">The sequence shown here is derived from an EMBL/GenBank/DDBJ whole genome shotgun (WGS) entry which is preliminary data.</text>
</comment>
<evidence type="ECO:0000313" key="5">
    <source>
        <dbReference type="EMBL" id="MFC4534051.1"/>
    </source>
</evidence>
<name>A0ABV9CLU4_9ACTN</name>
<evidence type="ECO:0000256" key="3">
    <source>
        <dbReference type="RuleBase" id="RU000524"/>
    </source>
</evidence>
<dbReference type="Gene3D" id="2.40.50.140">
    <property type="entry name" value="Nucleic acid-binding proteins"/>
    <property type="match status" value="1"/>
</dbReference>
<evidence type="ECO:0000256" key="2">
    <source>
        <dbReference type="HAMAP-Rule" id="MF_00984"/>
    </source>
</evidence>
<evidence type="ECO:0000313" key="6">
    <source>
        <dbReference type="Proteomes" id="UP001596004"/>
    </source>
</evidence>
<comment type="caution">
    <text evidence="2">Lacks conserved residue(s) required for the propagation of feature annotation.</text>
</comment>
<organism evidence="5 6">
    <name type="scientific">Sphaerisporangium dianthi</name>
    <dbReference type="NCBI Taxonomy" id="1436120"/>
    <lineage>
        <taxon>Bacteria</taxon>
        <taxon>Bacillati</taxon>
        <taxon>Actinomycetota</taxon>
        <taxon>Actinomycetes</taxon>
        <taxon>Streptosporangiales</taxon>
        <taxon>Streptosporangiaceae</taxon>
        <taxon>Sphaerisporangium</taxon>
    </lineage>
</organism>
<dbReference type="Proteomes" id="UP001596004">
    <property type="component" value="Unassembled WGS sequence"/>
</dbReference>
<protein>
    <recommendedName>
        <fullName evidence="2 3">Single-stranded DNA-binding protein</fullName>
        <shortName evidence="2">SSB</shortName>
    </recommendedName>
</protein>
<dbReference type="EMBL" id="JBHSFP010000019">
    <property type="protein sequence ID" value="MFC4534051.1"/>
    <property type="molecule type" value="Genomic_DNA"/>
</dbReference>
<dbReference type="Pfam" id="PF00436">
    <property type="entry name" value="SSB"/>
    <property type="match status" value="1"/>
</dbReference>
<evidence type="ECO:0000256" key="1">
    <source>
        <dbReference type="ARBA" id="ARBA00023125"/>
    </source>
</evidence>
<feature type="region of interest" description="Disordered" evidence="4">
    <location>
        <begin position="113"/>
        <end position="152"/>
    </location>
</feature>
<dbReference type="PANTHER" id="PTHR10302:SF27">
    <property type="entry name" value="SINGLE-STRANDED DNA-BINDING PROTEIN"/>
    <property type="match status" value="1"/>
</dbReference>
<reference evidence="6" key="1">
    <citation type="journal article" date="2019" name="Int. J. Syst. Evol. Microbiol.">
        <title>The Global Catalogue of Microorganisms (GCM) 10K type strain sequencing project: providing services to taxonomists for standard genome sequencing and annotation.</title>
        <authorList>
            <consortium name="The Broad Institute Genomics Platform"/>
            <consortium name="The Broad Institute Genome Sequencing Center for Infectious Disease"/>
            <person name="Wu L."/>
            <person name="Ma J."/>
        </authorList>
    </citation>
    <scope>NUCLEOTIDE SEQUENCE [LARGE SCALE GENOMIC DNA]</scope>
    <source>
        <strain evidence="6">CGMCC 4.7132</strain>
    </source>
</reference>
<dbReference type="InterPro" id="IPR000424">
    <property type="entry name" value="Primosome_PriB/ssb"/>
</dbReference>
<dbReference type="NCBIfam" id="TIGR00621">
    <property type="entry name" value="ssb"/>
    <property type="match status" value="1"/>
</dbReference>
<sequence>MGGMMNDTYITLVGNVTADPRQYDCNDGSRVTSLRLASTRRVFDRSSQTWHDGETTFYAVRCYRSLADNVARSIKLGQPIVVHGRLRIRSYDRDGERRFTAEVEATSVGHDLRRGVSTFQRPQRGPASPAFDQTAHSSDSGDARDAGGAADPFLGAGAVAPADAIAAVRAEQASAAGVPWAAQASSEPLAA</sequence>
<dbReference type="GO" id="GO:0003677">
    <property type="term" value="F:DNA binding"/>
    <property type="evidence" value="ECO:0007669"/>
    <property type="project" value="UniProtKB-KW"/>
</dbReference>
<dbReference type="PROSITE" id="PS50935">
    <property type="entry name" value="SSB"/>
    <property type="match status" value="1"/>
</dbReference>
<keyword evidence="1 2" id="KW-0238">DNA-binding</keyword>
<proteinExistence type="inferred from homology"/>
<keyword evidence="6" id="KW-1185">Reference proteome</keyword>
<dbReference type="InterPro" id="IPR011344">
    <property type="entry name" value="ssDNA-bd"/>
</dbReference>
<dbReference type="HAMAP" id="MF_00984">
    <property type="entry name" value="SSB"/>
    <property type="match status" value="1"/>
</dbReference>
<accession>A0ABV9CLU4</accession>
<dbReference type="CDD" id="cd04496">
    <property type="entry name" value="SSB_OBF"/>
    <property type="match status" value="1"/>
</dbReference>
<dbReference type="SUPFAM" id="SSF50249">
    <property type="entry name" value="Nucleic acid-binding proteins"/>
    <property type="match status" value="1"/>
</dbReference>
<gene>
    <name evidence="5" type="primary">ssb</name>
    <name evidence="5" type="ORF">ACFO60_25085</name>
</gene>
<dbReference type="InterPro" id="IPR012340">
    <property type="entry name" value="NA-bd_OB-fold"/>
</dbReference>